<keyword evidence="7" id="KW-1185">Reference proteome</keyword>
<name>A0A1H2MPC1_9ACTN</name>
<evidence type="ECO:0000256" key="1">
    <source>
        <dbReference type="ARBA" id="ARBA00009437"/>
    </source>
</evidence>
<dbReference type="InterPro" id="IPR036390">
    <property type="entry name" value="WH_DNA-bd_sf"/>
</dbReference>
<organism evidence="6 7">
    <name type="scientific">Microlunatus sagamiharensis</name>
    <dbReference type="NCBI Taxonomy" id="546874"/>
    <lineage>
        <taxon>Bacteria</taxon>
        <taxon>Bacillati</taxon>
        <taxon>Actinomycetota</taxon>
        <taxon>Actinomycetes</taxon>
        <taxon>Propionibacteriales</taxon>
        <taxon>Propionibacteriaceae</taxon>
        <taxon>Microlunatus</taxon>
    </lineage>
</organism>
<dbReference type="GO" id="GO:0003700">
    <property type="term" value="F:DNA-binding transcription factor activity"/>
    <property type="evidence" value="ECO:0007669"/>
    <property type="project" value="InterPro"/>
</dbReference>
<dbReference type="Proteomes" id="UP000198825">
    <property type="component" value="Chromosome I"/>
</dbReference>
<sequence>MRWTLDQLRTLVAVADEGTMSGAAAMLGYTTGAVSQQMAALGRAVGRTLFLRDGSRLVLSDDGRVLLAQARLVLEAESRAAAVVRGPSPAAAVRLGVFGSAAVVGLPAARALLLDDATVALQAVEVDVEAMPDAVLRDEIDLALGLDYSDAPLPPRRGLDVARLHRERFLLVLPPGATPDPASDEEVRAYADATDWILPPPTSTFGRAVRTACARAGIAPRERHLVTDTAVSIALAESGLGITLVTPLMLAMRAATAPTVPLPGPSTRDVVALTRTSALERPGVVRVRSALVEGFARENFSAEV</sequence>
<reference evidence="7" key="1">
    <citation type="submission" date="2016-10" db="EMBL/GenBank/DDBJ databases">
        <authorList>
            <person name="Varghese N."/>
            <person name="Submissions S."/>
        </authorList>
    </citation>
    <scope>NUCLEOTIDE SEQUENCE [LARGE SCALE GENOMIC DNA]</scope>
    <source>
        <strain evidence="7">DSM 21743</strain>
    </source>
</reference>
<keyword evidence="3 6" id="KW-0238">DNA-binding</keyword>
<dbReference type="Pfam" id="PF03466">
    <property type="entry name" value="LysR_substrate"/>
    <property type="match status" value="1"/>
</dbReference>
<keyword evidence="4" id="KW-0804">Transcription</keyword>
<dbReference type="EMBL" id="LT629799">
    <property type="protein sequence ID" value="SDU94828.1"/>
    <property type="molecule type" value="Genomic_DNA"/>
</dbReference>
<evidence type="ECO:0000256" key="3">
    <source>
        <dbReference type="ARBA" id="ARBA00023125"/>
    </source>
</evidence>
<evidence type="ECO:0000256" key="2">
    <source>
        <dbReference type="ARBA" id="ARBA00023015"/>
    </source>
</evidence>
<evidence type="ECO:0000256" key="4">
    <source>
        <dbReference type="ARBA" id="ARBA00023163"/>
    </source>
</evidence>
<dbReference type="Gene3D" id="1.10.10.10">
    <property type="entry name" value="Winged helix-like DNA-binding domain superfamily/Winged helix DNA-binding domain"/>
    <property type="match status" value="1"/>
</dbReference>
<dbReference type="InterPro" id="IPR000847">
    <property type="entry name" value="LysR_HTH_N"/>
</dbReference>
<dbReference type="InterPro" id="IPR036388">
    <property type="entry name" value="WH-like_DNA-bd_sf"/>
</dbReference>
<dbReference type="SUPFAM" id="SSF53850">
    <property type="entry name" value="Periplasmic binding protein-like II"/>
    <property type="match status" value="1"/>
</dbReference>
<dbReference type="Gene3D" id="3.40.190.290">
    <property type="match status" value="1"/>
</dbReference>
<dbReference type="STRING" id="546874.SAMN04488544_2424"/>
<comment type="similarity">
    <text evidence="1">Belongs to the LysR transcriptional regulatory family.</text>
</comment>
<dbReference type="PANTHER" id="PTHR30346">
    <property type="entry name" value="TRANSCRIPTIONAL DUAL REGULATOR HCAR-RELATED"/>
    <property type="match status" value="1"/>
</dbReference>
<keyword evidence="2" id="KW-0805">Transcription regulation</keyword>
<dbReference type="PANTHER" id="PTHR30346:SF29">
    <property type="entry name" value="LYSR SUBSTRATE-BINDING"/>
    <property type="match status" value="1"/>
</dbReference>
<dbReference type="GO" id="GO:0032993">
    <property type="term" value="C:protein-DNA complex"/>
    <property type="evidence" value="ECO:0007669"/>
    <property type="project" value="TreeGrafter"/>
</dbReference>
<protein>
    <submittedName>
        <fullName evidence="6">DNA-binding transcriptional regulator, LysR family</fullName>
    </submittedName>
</protein>
<evidence type="ECO:0000259" key="5">
    <source>
        <dbReference type="PROSITE" id="PS50931"/>
    </source>
</evidence>
<accession>A0A1H2MPC1</accession>
<dbReference type="AlphaFoldDB" id="A0A1H2MPC1"/>
<dbReference type="InterPro" id="IPR005119">
    <property type="entry name" value="LysR_subst-bd"/>
</dbReference>
<dbReference type="GO" id="GO:0003677">
    <property type="term" value="F:DNA binding"/>
    <property type="evidence" value="ECO:0007669"/>
    <property type="project" value="UniProtKB-KW"/>
</dbReference>
<gene>
    <name evidence="6" type="ORF">SAMN04488544_2424</name>
</gene>
<dbReference type="SUPFAM" id="SSF46785">
    <property type="entry name" value="Winged helix' DNA-binding domain"/>
    <property type="match status" value="1"/>
</dbReference>
<evidence type="ECO:0000313" key="6">
    <source>
        <dbReference type="EMBL" id="SDU94828.1"/>
    </source>
</evidence>
<evidence type="ECO:0000313" key="7">
    <source>
        <dbReference type="Proteomes" id="UP000198825"/>
    </source>
</evidence>
<dbReference type="OrthoDB" id="4131546at2"/>
<dbReference type="RefSeq" id="WP_091074667.1">
    <property type="nucleotide sequence ID" value="NZ_LT629799.1"/>
</dbReference>
<dbReference type="Pfam" id="PF00126">
    <property type="entry name" value="HTH_1"/>
    <property type="match status" value="1"/>
</dbReference>
<proteinExistence type="inferred from homology"/>
<dbReference type="PROSITE" id="PS50931">
    <property type="entry name" value="HTH_LYSR"/>
    <property type="match status" value="1"/>
</dbReference>
<feature type="domain" description="HTH lysR-type" evidence="5">
    <location>
        <begin position="3"/>
        <end position="60"/>
    </location>
</feature>